<proteinExistence type="predicted"/>
<feature type="transmembrane region" description="Helical" evidence="1">
    <location>
        <begin position="12"/>
        <end position="30"/>
    </location>
</feature>
<reference evidence="2" key="1">
    <citation type="submission" date="2018-02" db="EMBL/GenBank/DDBJ databases">
        <title>Rhizophora mucronata_Transcriptome.</title>
        <authorList>
            <person name="Meera S.P."/>
            <person name="Sreeshan A."/>
            <person name="Augustine A."/>
        </authorList>
    </citation>
    <scope>NUCLEOTIDE SEQUENCE</scope>
    <source>
        <tissue evidence="2">Leaf</tissue>
    </source>
</reference>
<accession>A0A2P2N0C6</accession>
<dbReference type="AlphaFoldDB" id="A0A2P2N0C6"/>
<protein>
    <submittedName>
        <fullName evidence="2">Uncharacterized protein</fullName>
    </submittedName>
</protein>
<sequence length="55" mass="6458">MSLSYSKILDFKDCRIVLLFVILIMLKNLVGKFCGALTIFSRFLVSNFWLLFYCL</sequence>
<name>A0A2P2N0C6_RHIMU</name>
<evidence type="ECO:0000256" key="1">
    <source>
        <dbReference type="SAM" id="Phobius"/>
    </source>
</evidence>
<evidence type="ECO:0000313" key="2">
    <source>
        <dbReference type="EMBL" id="MBX35894.1"/>
    </source>
</evidence>
<keyword evidence="1" id="KW-0812">Transmembrane</keyword>
<keyword evidence="1" id="KW-0472">Membrane</keyword>
<dbReference type="EMBL" id="GGEC01055410">
    <property type="protein sequence ID" value="MBX35894.1"/>
    <property type="molecule type" value="Transcribed_RNA"/>
</dbReference>
<organism evidence="2">
    <name type="scientific">Rhizophora mucronata</name>
    <name type="common">Asiatic mangrove</name>
    <dbReference type="NCBI Taxonomy" id="61149"/>
    <lineage>
        <taxon>Eukaryota</taxon>
        <taxon>Viridiplantae</taxon>
        <taxon>Streptophyta</taxon>
        <taxon>Embryophyta</taxon>
        <taxon>Tracheophyta</taxon>
        <taxon>Spermatophyta</taxon>
        <taxon>Magnoliopsida</taxon>
        <taxon>eudicotyledons</taxon>
        <taxon>Gunneridae</taxon>
        <taxon>Pentapetalae</taxon>
        <taxon>rosids</taxon>
        <taxon>fabids</taxon>
        <taxon>Malpighiales</taxon>
        <taxon>Rhizophoraceae</taxon>
        <taxon>Rhizophora</taxon>
    </lineage>
</organism>
<keyword evidence="1" id="KW-1133">Transmembrane helix</keyword>